<protein>
    <submittedName>
        <fullName evidence="1">Uncharacterized protein</fullName>
    </submittedName>
</protein>
<organism evidence="1 2">
    <name type="scientific">Flaviflagellibacter deserti</name>
    <dbReference type="NCBI Taxonomy" id="2267266"/>
    <lineage>
        <taxon>Bacteria</taxon>
        <taxon>Pseudomonadati</taxon>
        <taxon>Pseudomonadota</taxon>
        <taxon>Alphaproteobacteria</taxon>
        <taxon>Hyphomicrobiales</taxon>
        <taxon>Flaviflagellibacter</taxon>
    </lineage>
</organism>
<sequence length="56" mass="6540">MEYEIKRPDILFRLRFYADDIEDVPESDLISILQEAAELIETLRDSVNGTERLARA</sequence>
<dbReference type="Proteomes" id="UP001595796">
    <property type="component" value="Unassembled WGS sequence"/>
</dbReference>
<proteinExistence type="predicted"/>
<dbReference type="RefSeq" id="WP_162799731.1">
    <property type="nucleotide sequence ID" value="NZ_JBHSJF010000006.1"/>
</dbReference>
<comment type="caution">
    <text evidence="1">The sequence shown here is derived from an EMBL/GenBank/DDBJ whole genome shotgun (WGS) entry which is preliminary data.</text>
</comment>
<name>A0ABV9Z667_9HYPH</name>
<keyword evidence="2" id="KW-1185">Reference proteome</keyword>
<evidence type="ECO:0000313" key="1">
    <source>
        <dbReference type="EMBL" id="MFC5069177.1"/>
    </source>
</evidence>
<dbReference type="EMBL" id="JBHSJF010000006">
    <property type="protein sequence ID" value="MFC5069177.1"/>
    <property type="molecule type" value="Genomic_DNA"/>
</dbReference>
<gene>
    <name evidence="1" type="ORF">ACFPFW_14260</name>
</gene>
<reference evidence="2" key="1">
    <citation type="journal article" date="2019" name="Int. J. Syst. Evol. Microbiol.">
        <title>The Global Catalogue of Microorganisms (GCM) 10K type strain sequencing project: providing services to taxonomists for standard genome sequencing and annotation.</title>
        <authorList>
            <consortium name="The Broad Institute Genomics Platform"/>
            <consortium name="The Broad Institute Genome Sequencing Center for Infectious Disease"/>
            <person name="Wu L."/>
            <person name="Ma J."/>
        </authorList>
    </citation>
    <scope>NUCLEOTIDE SEQUENCE [LARGE SCALE GENOMIC DNA]</scope>
    <source>
        <strain evidence="2">CGMCC 1.16444</strain>
    </source>
</reference>
<evidence type="ECO:0000313" key="2">
    <source>
        <dbReference type="Proteomes" id="UP001595796"/>
    </source>
</evidence>
<accession>A0ABV9Z667</accession>